<dbReference type="RefSeq" id="WP_067620521.1">
    <property type="nucleotide sequence ID" value="NZ_MAGO01000014.1"/>
</dbReference>
<dbReference type="Proteomes" id="UP000093080">
    <property type="component" value="Unassembled WGS sequence"/>
</dbReference>
<evidence type="ECO:0000313" key="1">
    <source>
        <dbReference type="EMBL" id="OCC14327.1"/>
    </source>
</evidence>
<sequence>MIERSSKTCKVLSPDEDIFKEVKLTAYAGFHTKKNIEMVFSQGIDAYIADRQFRKRDPRFRDRDRFKQIVRKERKSRFTLRGKRTQWLLYCLVHNISKIH</sequence>
<accession>A0A1B9F318</accession>
<gene>
    <name evidence="1" type="ORF">DBT_2316</name>
</gene>
<comment type="caution">
    <text evidence="1">The sequence shown here is derived from an EMBL/GenBank/DDBJ whole genome shotgun (WGS) entry which is preliminary data.</text>
</comment>
<proteinExistence type="predicted"/>
<reference evidence="1 2" key="1">
    <citation type="submission" date="2016-06" db="EMBL/GenBank/DDBJ databases">
        <title>Respiratory ammonification of nitrate coupled to the oxidation of elemental sulfur in deep-sea autotrophic thermophilic bacteria.</title>
        <authorList>
            <person name="Slobodkina G.B."/>
            <person name="Mardanov A.V."/>
            <person name="Ravin N.V."/>
            <person name="Frolova A.A."/>
            <person name="Viryasiv M.B."/>
            <person name="Chernyh N.A."/>
            <person name="Bonch-Osmolovskaya E.A."/>
            <person name="Slobodkin A.I."/>
        </authorList>
    </citation>
    <scope>NUCLEOTIDE SEQUENCE [LARGE SCALE GENOMIC DNA]</scope>
    <source>
        <strain evidence="1 2">S69</strain>
    </source>
</reference>
<organism evidence="1 2">
    <name type="scientific">Dissulfuribacter thermophilus</name>
    <dbReference type="NCBI Taxonomy" id="1156395"/>
    <lineage>
        <taxon>Bacteria</taxon>
        <taxon>Pseudomonadati</taxon>
        <taxon>Thermodesulfobacteriota</taxon>
        <taxon>Dissulfuribacteria</taxon>
        <taxon>Dissulfuribacterales</taxon>
        <taxon>Dissulfuribacteraceae</taxon>
        <taxon>Dissulfuribacter</taxon>
    </lineage>
</organism>
<dbReference type="AlphaFoldDB" id="A0A1B9F318"/>
<evidence type="ECO:0000313" key="2">
    <source>
        <dbReference type="Proteomes" id="UP000093080"/>
    </source>
</evidence>
<keyword evidence="2" id="KW-1185">Reference proteome</keyword>
<dbReference type="EMBL" id="MAGO01000014">
    <property type="protein sequence ID" value="OCC14327.1"/>
    <property type="molecule type" value="Genomic_DNA"/>
</dbReference>
<protein>
    <submittedName>
        <fullName evidence="1">Uncharacterized protein</fullName>
    </submittedName>
</protein>
<name>A0A1B9F318_9BACT</name>